<dbReference type="InterPro" id="IPR024534">
    <property type="entry name" value="JetD_C"/>
</dbReference>
<organism evidence="2 3">
    <name type="scientific">Sphingomonas colocasiae</name>
    <dbReference type="NCBI Taxonomy" id="1848973"/>
    <lineage>
        <taxon>Bacteria</taxon>
        <taxon>Pseudomonadati</taxon>
        <taxon>Pseudomonadota</taxon>
        <taxon>Alphaproteobacteria</taxon>
        <taxon>Sphingomonadales</taxon>
        <taxon>Sphingomonadaceae</taxon>
        <taxon>Sphingomonas</taxon>
    </lineage>
</organism>
<comment type="caution">
    <text evidence="2">The sequence shown here is derived from an EMBL/GenBank/DDBJ whole genome shotgun (WGS) entry which is preliminary data.</text>
</comment>
<name>A0ABS7PQ84_9SPHN</name>
<dbReference type="EMBL" id="JAINVV010000006">
    <property type="protein sequence ID" value="MBY8823351.1"/>
    <property type="molecule type" value="Genomic_DNA"/>
</dbReference>
<sequence>MSGRGFSNARQLLETLLDRYERRPETTRLSAEIDIEGFRNVAERDAFDEELASLVGVGGVRLIQKGPRYERVTTAVALSDPAVLYAHLGRTPSSLRVEKALECVRRAPELTPSALAVVDRVAEAWSRGVSHVGLPPGDVTSLEHSLRLADAIRARDGSDQAVMDYRTFSRATVGDTKALERNLRQVRQILPLLHPGVFEDELQIERLLAEVGIVRLPQPLLIAGRMTIAGQTLPAMPYAGIPTETVSQIGLVERPSHLLTIENYASFIRHVREVPIAGGIIIYSGGFPSGPVLEATLSLAAAARAPTFHWGDMDPGGVRIFRHLERALAEVGVDLRPHLMSAELLAERGTAAASGIGAALKGFEDSAVAALAEEIGLTGLIHEQEDLDPISPI</sequence>
<keyword evidence="3" id="KW-1185">Reference proteome</keyword>
<dbReference type="Pfam" id="PF09983">
    <property type="entry name" value="JetD_C"/>
    <property type="match status" value="1"/>
</dbReference>
<gene>
    <name evidence="2" type="ORF">K7G82_13685</name>
</gene>
<accession>A0ABS7PQ84</accession>
<evidence type="ECO:0000313" key="2">
    <source>
        <dbReference type="EMBL" id="MBY8823351.1"/>
    </source>
</evidence>
<evidence type="ECO:0000313" key="3">
    <source>
        <dbReference type="Proteomes" id="UP000706039"/>
    </source>
</evidence>
<proteinExistence type="predicted"/>
<dbReference type="RefSeq" id="WP_222990467.1">
    <property type="nucleotide sequence ID" value="NZ_JAINVV010000006.1"/>
</dbReference>
<reference evidence="2 3" key="1">
    <citation type="submission" date="2021-08" db="EMBL/GenBank/DDBJ databases">
        <authorList>
            <person name="Tuo L."/>
        </authorList>
    </citation>
    <scope>NUCLEOTIDE SEQUENCE [LARGE SCALE GENOMIC DNA]</scope>
    <source>
        <strain evidence="2 3">JCM 31229</strain>
    </source>
</reference>
<dbReference type="Proteomes" id="UP000706039">
    <property type="component" value="Unassembled WGS sequence"/>
</dbReference>
<feature type="domain" description="Wadjet protein JetD C-terminal" evidence="1">
    <location>
        <begin position="242"/>
        <end position="347"/>
    </location>
</feature>
<protein>
    <submittedName>
        <fullName evidence="2">DUF2220 domain-containing protein</fullName>
    </submittedName>
</protein>
<evidence type="ECO:0000259" key="1">
    <source>
        <dbReference type="Pfam" id="PF09983"/>
    </source>
</evidence>